<dbReference type="InterPro" id="IPR036388">
    <property type="entry name" value="WH-like_DNA-bd_sf"/>
</dbReference>
<feature type="compositionally biased region" description="Low complexity" evidence="12">
    <location>
        <begin position="10"/>
        <end position="48"/>
    </location>
</feature>
<comment type="similarity">
    <text evidence="1 10">Belongs to the peroxin-14 family.</text>
</comment>
<dbReference type="EMBL" id="JAPDMZ010000023">
    <property type="protein sequence ID" value="KAK0555877.1"/>
    <property type="molecule type" value="Genomic_DNA"/>
</dbReference>
<evidence type="ECO:0000256" key="8">
    <source>
        <dbReference type="ARBA" id="ARBA00029691"/>
    </source>
</evidence>
<evidence type="ECO:0000256" key="4">
    <source>
        <dbReference type="ARBA" id="ARBA00023010"/>
    </source>
</evidence>
<evidence type="ECO:0000256" key="12">
    <source>
        <dbReference type="SAM" id="MobiDB-lite"/>
    </source>
</evidence>
<evidence type="ECO:0000256" key="1">
    <source>
        <dbReference type="ARBA" id="ARBA00005443"/>
    </source>
</evidence>
<feature type="region of interest" description="Disordered" evidence="12">
    <location>
        <begin position="1"/>
        <end position="49"/>
    </location>
</feature>
<keyword evidence="4" id="KW-0811">Translocation</keyword>
<evidence type="ECO:0000256" key="11">
    <source>
        <dbReference type="SAM" id="Coils"/>
    </source>
</evidence>
<accession>A0AAN6JZS1</accession>
<dbReference type="PANTHER" id="PTHR23058">
    <property type="entry name" value="PEROXISOMAL MEMBRANE PROTEIN PEX14"/>
    <property type="match status" value="1"/>
</dbReference>
<evidence type="ECO:0000313" key="14">
    <source>
        <dbReference type="EMBL" id="KAK0555877.1"/>
    </source>
</evidence>
<evidence type="ECO:0000259" key="13">
    <source>
        <dbReference type="Pfam" id="PF04695"/>
    </source>
</evidence>
<dbReference type="GO" id="GO:0005778">
    <property type="term" value="C:peroxisomal membrane"/>
    <property type="evidence" value="ECO:0007669"/>
    <property type="project" value="UniProtKB-SubCell"/>
</dbReference>
<feature type="compositionally biased region" description="Pro residues" evidence="12">
    <location>
        <begin position="311"/>
        <end position="320"/>
    </location>
</feature>
<dbReference type="PANTHER" id="PTHR23058:SF0">
    <property type="entry name" value="PEROXISOMAL MEMBRANE PROTEIN PEX14"/>
    <property type="match status" value="1"/>
</dbReference>
<reference evidence="14" key="1">
    <citation type="journal article" date="2023" name="PhytoFront">
        <title>Draft Genome Resources of Seven Strains of Tilletia horrida, Causal Agent of Kernel Smut of Rice.</title>
        <authorList>
            <person name="Khanal S."/>
            <person name="Antony Babu S."/>
            <person name="Zhou X.G."/>
        </authorList>
    </citation>
    <scope>NUCLEOTIDE SEQUENCE</scope>
    <source>
        <strain evidence="14">TX6</strain>
    </source>
</reference>
<keyword evidence="2 10" id="KW-0813">Transport</keyword>
<evidence type="ECO:0000256" key="5">
    <source>
        <dbReference type="ARBA" id="ARBA00023136"/>
    </source>
</evidence>
<dbReference type="Gene3D" id="1.10.10.10">
    <property type="entry name" value="Winged helix-like DNA-binding domain superfamily/Winged helix DNA-binding domain"/>
    <property type="match status" value="1"/>
</dbReference>
<proteinExistence type="inferred from homology"/>
<feature type="compositionally biased region" description="Low complexity" evidence="12">
    <location>
        <begin position="342"/>
        <end position="360"/>
    </location>
</feature>
<comment type="subcellular location">
    <subcellularLocation>
        <location evidence="9 10">Peroxisome membrane</location>
    </subcellularLocation>
</comment>
<feature type="compositionally biased region" description="Low complexity" evidence="12">
    <location>
        <begin position="386"/>
        <end position="430"/>
    </location>
</feature>
<dbReference type="InterPro" id="IPR025655">
    <property type="entry name" value="PEX14"/>
</dbReference>
<dbReference type="AlphaFoldDB" id="A0AAN6JZS1"/>
<comment type="caution">
    <text evidence="14">The sequence shown here is derived from an EMBL/GenBank/DDBJ whole genome shotgun (WGS) entry which is preliminary data.</text>
</comment>
<keyword evidence="6 10" id="KW-0576">Peroxisome</keyword>
<feature type="coiled-coil region" evidence="11">
    <location>
        <begin position="193"/>
        <end position="302"/>
    </location>
</feature>
<keyword evidence="11" id="KW-0175">Coiled coil</keyword>
<evidence type="ECO:0000256" key="7">
    <source>
        <dbReference type="ARBA" id="ARBA00029502"/>
    </source>
</evidence>
<evidence type="ECO:0000256" key="9">
    <source>
        <dbReference type="ARBA" id="ARBA00046271"/>
    </source>
</evidence>
<keyword evidence="5 10" id="KW-0472">Membrane</keyword>
<dbReference type="GO" id="GO:1990429">
    <property type="term" value="C:peroxisomal importomer complex"/>
    <property type="evidence" value="ECO:0007669"/>
    <property type="project" value="TreeGrafter"/>
</dbReference>
<protein>
    <recommendedName>
        <fullName evidence="7 10">Peroxisomal membrane protein PEX14</fullName>
    </recommendedName>
    <alternativeName>
        <fullName evidence="8 10">Peroxin-14</fullName>
    </alternativeName>
</protein>
<evidence type="ECO:0000256" key="2">
    <source>
        <dbReference type="ARBA" id="ARBA00022448"/>
    </source>
</evidence>
<evidence type="ECO:0000256" key="6">
    <source>
        <dbReference type="ARBA" id="ARBA00023140"/>
    </source>
</evidence>
<dbReference type="Pfam" id="PF04695">
    <property type="entry name" value="Pex14_N"/>
    <property type="match status" value="1"/>
</dbReference>
<feature type="region of interest" description="Disordered" evidence="12">
    <location>
        <begin position="111"/>
        <end position="137"/>
    </location>
</feature>
<feature type="region of interest" description="Disordered" evidence="12">
    <location>
        <begin position="306"/>
        <end position="447"/>
    </location>
</feature>
<evidence type="ECO:0000256" key="10">
    <source>
        <dbReference type="RuleBase" id="RU367032"/>
    </source>
</evidence>
<keyword evidence="3 10" id="KW-0653">Protein transport</keyword>
<feature type="compositionally biased region" description="Low complexity" evidence="12">
    <location>
        <begin position="111"/>
        <end position="125"/>
    </location>
</feature>
<gene>
    <name evidence="14" type="primary">PEX14</name>
    <name evidence="14" type="ORF">OC846_001543</name>
</gene>
<evidence type="ECO:0000256" key="3">
    <source>
        <dbReference type="ARBA" id="ARBA00022927"/>
    </source>
</evidence>
<comment type="function">
    <text evidence="10">Component of the PEX13-PEX14 docking complex, a translocon channel that specifically mediates the import of peroxisomal cargo proteins bound to PEX5 receptor. The PEX13-PEX14 docking complex forms a large import pore which can be opened to a diameter of about 9 nm. Mechanistically, PEX5 receptor along with cargo proteins associates with the PEX14 subunit of the PEX13-PEX14 docking complex in the cytosol, leading to the insertion of the receptor into the organelle membrane with the concomitant translocation of the cargo into the peroxisome matrix.</text>
</comment>
<evidence type="ECO:0000313" key="15">
    <source>
        <dbReference type="Proteomes" id="UP001176517"/>
    </source>
</evidence>
<name>A0AAN6JZS1_9BASI</name>
<sequence length="447" mass="45821">MSDSGGGAGAPSTAPVAAAPTPALNSSAPSTSSASAFESAPSASSSSSLRPDLITSAISFLSDPKVQASSLSQRVAFLESKGLSSLEIDEAMRQVTGLVPTNQAAVQPYYQPQPQQQQQQYYASQAPPPPPRPYYGSPAYANNMAAARAAAAQKQGLDWRDWFIMTVVTGTVGYGIISLAKRYLFPHLQPPNATALEADLQRLNAKYDEVEAALASIDEETQAIRNGVDEQRADVERSVAAIDKALEQLQEGERRRDEDMKAVKREVDRMKDELPGLFTKTKEAQSASLQDLQSELKSLKALLVSRNGPAAQPPPSPSAIPVPTNGAPARSYSPAPPTNGYPHAGAAAAPAAPASPSVSSHTGGPPLFSSKPSIPAWQLAGGSGSTGAAAASASSGNSGSSAPTASATPINANTTSDGSTASAGSSSATSHFAADGLAKSSTSESSE</sequence>
<keyword evidence="15" id="KW-1185">Reference proteome</keyword>
<dbReference type="Proteomes" id="UP001176517">
    <property type="component" value="Unassembled WGS sequence"/>
</dbReference>
<organism evidence="14 15">
    <name type="scientific">Tilletia horrida</name>
    <dbReference type="NCBI Taxonomy" id="155126"/>
    <lineage>
        <taxon>Eukaryota</taxon>
        <taxon>Fungi</taxon>
        <taxon>Dikarya</taxon>
        <taxon>Basidiomycota</taxon>
        <taxon>Ustilaginomycotina</taxon>
        <taxon>Exobasidiomycetes</taxon>
        <taxon>Tilletiales</taxon>
        <taxon>Tilletiaceae</taxon>
        <taxon>Tilletia</taxon>
    </lineage>
</organism>
<dbReference type="GO" id="GO:0016560">
    <property type="term" value="P:protein import into peroxisome matrix, docking"/>
    <property type="evidence" value="ECO:0007669"/>
    <property type="project" value="UniProtKB-UniRule"/>
</dbReference>
<feature type="domain" description="Peroxisome membrane anchor protein Pex14p N-terminal" evidence="13">
    <location>
        <begin position="50"/>
        <end position="93"/>
    </location>
</feature>
<dbReference type="GO" id="GO:0005102">
    <property type="term" value="F:signaling receptor binding"/>
    <property type="evidence" value="ECO:0007669"/>
    <property type="project" value="TreeGrafter"/>
</dbReference>
<dbReference type="InterPro" id="IPR006785">
    <property type="entry name" value="Pex14_N"/>
</dbReference>